<sequence length="234" mass="27328">MENMNIFSREEKYLKLIESRIGGSLLSSCSMMLKDIDSSKNINQYFYDPPSPLDAFNICRYNLLFTVKGIIICDYYWPKLEDDFIVKLPDVFLAHLNVYKKCYEAYKVNRTLIWNPNVGKVKMDIIINKKCLSITVSPIQATVLWHFQNQEEWTIDDLSTKMNVPSKKLIVFIGFWINKGLLKRQQYDTVILLKNLPGGTPDYVPDENDVRSPLNYVFDENVGITRRNDDDFIL</sequence>
<evidence type="ECO:0000313" key="4">
    <source>
        <dbReference type="RefSeq" id="XP_025419507.1"/>
    </source>
</evidence>
<evidence type="ECO:0000259" key="2">
    <source>
        <dbReference type="PROSITE" id="PS50069"/>
    </source>
</evidence>
<proteinExistence type="inferred from homology"/>
<reference evidence="4" key="1">
    <citation type="submission" date="2025-08" db="UniProtKB">
        <authorList>
            <consortium name="RefSeq"/>
        </authorList>
    </citation>
    <scope>IDENTIFICATION</scope>
    <source>
        <tissue evidence="4">Whole body</tissue>
    </source>
</reference>
<dbReference type="InterPro" id="IPR059120">
    <property type="entry name" value="Cullin-like_AB"/>
</dbReference>
<feature type="domain" description="Cullin family profile" evidence="2">
    <location>
        <begin position="1"/>
        <end position="177"/>
    </location>
</feature>
<dbReference type="SUPFAM" id="SSF75632">
    <property type="entry name" value="Cullin homology domain"/>
    <property type="match status" value="1"/>
</dbReference>
<organism evidence="3 4">
    <name type="scientific">Sipha flava</name>
    <name type="common">yellow sugarcane aphid</name>
    <dbReference type="NCBI Taxonomy" id="143950"/>
    <lineage>
        <taxon>Eukaryota</taxon>
        <taxon>Metazoa</taxon>
        <taxon>Ecdysozoa</taxon>
        <taxon>Arthropoda</taxon>
        <taxon>Hexapoda</taxon>
        <taxon>Insecta</taxon>
        <taxon>Pterygota</taxon>
        <taxon>Neoptera</taxon>
        <taxon>Paraneoptera</taxon>
        <taxon>Hemiptera</taxon>
        <taxon>Sternorrhyncha</taxon>
        <taxon>Aphidomorpha</taxon>
        <taxon>Aphidoidea</taxon>
        <taxon>Aphididae</taxon>
        <taxon>Sipha</taxon>
    </lineage>
</organism>
<dbReference type="OrthoDB" id="5581181at2759"/>
<dbReference type="Pfam" id="PF26557">
    <property type="entry name" value="Cullin_AB"/>
    <property type="match status" value="1"/>
</dbReference>
<dbReference type="InterPro" id="IPR016158">
    <property type="entry name" value="Cullin_homology"/>
</dbReference>
<name>A0A8B8G9L8_9HEMI</name>
<dbReference type="PANTHER" id="PTHR45957:SF1">
    <property type="entry name" value="ANAPHASE-PROMOTING COMPLEX SUBUNIT 2"/>
    <property type="match status" value="1"/>
</dbReference>
<accession>A0A8B8G9L8</accession>
<dbReference type="PANTHER" id="PTHR45957">
    <property type="entry name" value="ANAPHASE-PROMOTING COMPLEX SUBUNIT 2"/>
    <property type="match status" value="1"/>
</dbReference>
<dbReference type="AlphaFoldDB" id="A0A8B8G9L8"/>
<gene>
    <name evidence="4" type="primary">LOC112689850</name>
</gene>
<dbReference type="InterPro" id="IPR036317">
    <property type="entry name" value="Cullin_homology_sf"/>
</dbReference>
<dbReference type="GO" id="GO:0006511">
    <property type="term" value="P:ubiquitin-dependent protein catabolic process"/>
    <property type="evidence" value="ECO:0007669"/>
    <property type="project" value="InterPro"/>
</dbReference>
<dbReference type="InterPro" id="IPR044554">
    <property type="entry name" value="ANAPC2"/>
</dbReference>
<evidence type="ECO:0000313" key="3">
    <source>
        <dbReference type="Proteomes" id="UP000694846"/>
    </source>
</evidence>
<protein>
    <submittedName>
        <fullName evidence="4">Anaphase-promoting complex subunit 2-like</fullName>
    </submittedName>
</protein>
<dbReference type="GO" id="GO:0070979">
    <property type="term" value="P:protein K11-linked ubiquitination"/>
    <property type="evidence" value="ECO:0007669"/>
    <property type="project" value="TreeGrafter"/>
</dbReference>
<dbReference type="GO" id="GO:0007091">
    <property type="term" value="P:metaphase/anaphase transition of mitotic cell cycle"/>
    <property type="evidence" value="ECO:0007669"/>
    <property type="project" value="TreeGrafter"/>
</dbReference>
<keyword evidence="3" id="KW-1185">Reference proteome</keyword>
<dbReference type="GO" id="GO:0005680">
    <property type="term" value="C:anaphase-promoting complex"/>
    <property type="evidence" value="ECO:0007669"/>
    <property type="project" value="TreeGrafter"/>
</dbReference>
<dbReference type="RefSeq" id="XP_025419507.1">
    <property type="nucleotide sequence ID" value="XM_025563722.1"/>
</dbReference>
<evidence type="ECO:0000256" key="1">
    <source>
        <dbReference type="PROSITE-ProRule" id="PRU00330"/>
    </source>
</evidence>
<dbReference type="GeneID" id="112689850"/>
<comment type="similarity">
    <text evidence="1">Belongs to the cullin family.</text>
</comment>
<dbReference type="PROSITE" id="PS50069">
    <property type="entry name" value="CULLIN_2"/>
    <property type="match status" value="1"/>
</dbReference>
<dbReference type="GO" id="GO:0031625">
    <property type="term" value="F:ubiquitin protein ligase binding"/>
    <property type="evidence" value="ECO:0007669"/>
    <property type="project" value="InterPro"/>
</dbReference>
<dbReference type="Gene3D" id="3.30.230.130">
    <property type="entry name" value="Cullin, Chain C, Domain 2"/>
    <property type="match status" value="1"/>
</dbReference>
<dbReference type="Proteomes" id="UP000694846">
    <property type="component" value="Unplaced"/>
</dbReference>